<dbReference type="PANTHER" id="PTHR48078:SF6">
    <property type="entry name" value="L-THREONINE DEHYDRATASE CATABOLIC TDCB"/>
    <property type="match status" value="1"/>
</dbReference>
<organism evidence="5 6">
    <name type="scientific">Psychrobacter aestuarii</name>
    <dbReference type="NCBI Taxonomy" id="556327"/>
    <lineage>
        <taxon>Bacteria</taxon>
        <taxon>Pseudomonadati</taxon>
        <taxon>Pseudomonadota</taxon>
        <taxon>Gammaproteobacteria</taxon>
        <taxon>Moraxellales</taxon>
        <taxon>Moraxellaceae</taxon>
        <taxon>Psychrobacter</taxon>
    </lineage>
</organism>
<keyword evidence="6" id="KW-1185">Reference proteome</keyword>
<dbReference type="Gene3D" id="3.40.50.1100">
    <property type="match status" value="2"/>
</dbReference>
<dbReference type="Proteomes" id="UP001501787">
    <property type="component" value="Unassembled WGS sequence"/>
</dbReference>
<dbReference type="PROSITE" id="PS00165">
    <property type="entry name" value="DEHYDRATASE_SER_THR"/>
    <property type="match status" value="1"/>
</dbReference>
<evidence type="ECO:0000256" key="1">
    <source>
        <dbReference type="ARBA" id="ARBA00001933"/>
    </source>
</evidence>
<dbReference type="EMBL" id="BAAAFR010000001">
    <property type="protein sequence ID" value="GAA0312026.1"/>
    <property type="molecule type" value="Genomic_DNA"/>
</dbReference>
<gene>
    <name evidence="5" type="ORF">GCM10009129_06710</name>
</gene>
<evidence type="ECO:0000313" key="6">
    <source>
        <dbReference type="Proteomes" id="UP001501787"/>
    </source>
</evidence>
<feature type="domain" description="Tryptophan synthase beta chain-like PALP" evidence="4">
    <location>
        <begin position="67"/>
        <end position="358"/>
    </location>
</feature>
<dbReference type="RefSeq" id="WP_201503832.1">
    <property type="nucleotide sequence ID" value="NZ_BAAAFR010000001.1"/>
</dbReference>
<keyword evidence="2" id="KW-0663">Pyridoxal phosphate</keyword>
<dbReference type="Pfam" id="PF00291">
    <property type="entry name" value="PALP"/>
    <property type="match status" value="1"/>
</dbReference>
<dbReference type="SUPFAM" id="SSF53686">
    <property type="entry name" value="Tryptophan synthase beta subunit-like PLP-dependent enzymes"/>
    <property type="match status" value="1"/>
</dbReference>
<evidence type="ECO:0000313" key="5">
    <source>
        <dbReference type="EMBL" id="GAA0312026.1"/>
    </source>
</evidence>
<protein>
    <submittedName>
        <fullName evidence="5">Threonine synthase</fullName>
    </submittedName>
</protein>
<keyword evidence="3" id="KW-0456">Lyase</keyword>
<comment type="cofactor">
    <cofactor evidence="1">
        <name>pyridoxal 5'-phosphate</name>
        <dbReference type="ChEBI" id="CHEBI:597326"/>
    </cofactor>
</comment>
<dbReference type="InterPro" id="IPR036052">
    <property type="entry name" value="TrpB-like_PALP_sf"/>
</dbReference>
<proteinExistence type="predicted"/>
<sequence>MKYICKQCTQEYTPTPQRIRCDCGGALWIDAKPRFSKADIIAHDFTMWRYAKAYPIDKAEINIAFNETITPLATAKIGQVDILVKMDSLMPTGSFKDRGAAMVINHLYAQGIRNISEDSSGNGGSAYAGYAAKGGLICNIFVPAGTSLGKTVQTRMYGARCFEVAGTREDVAQAAMNSSVTHDSHYVGHNWHPLFIEGVKSIAYEIWEQCGYRAPDNFIVPAGNGSLLAGAYLGFIELLRGGAIDKLPRLFGVQMTGIQPFVQQFNNEKITIDATDTLAEGIKIQRSSRMSEIIEFVRESKGGFITVSEPEIKAALHMMGKQGFFIEPTSAVAFAGIKRLLEMQQILAGQVTVGIITGNGLKATQTLQALMADGVDGE</sequence>
<dbReference type="InterPro" id="IPR000634">
    <property type="entry name" value="Ser/Thr_deHydtase_PyrdxlP-BS"/>
</dbReference>
<name>A0ABN0VMR7_9GAMM</name>
<reference evidence="5 6" key="1">
    <citation type="journal article" date="2019" name="Int. J. Syst. Evol. Microbiol.">
        <title>The Global Catalogue of Microorganisms (GCM) 10K type strain sequencing project: providing services to taxonomists for standard genome sequencing and annotation.</title>
        <authorList>
            <consortium name="The Broad Institute Genomics Platform"/>
            <consortium name="The Broad Institute Genome Sequencing Center for Infectious Disease"/>
            <person name="Wu L."/>
            <person name="Ma J."/>
        </authorList>
    </citation>
    <scope>NUCLEOTIDE SEQUENCE [LARGE SCALE GENOMIC DNA]</scope>
    <source>
        <strain evidence="5 6">JCM 16343</strain>
    </source>
</reference>
<accession>A0ABN0VMR7</accession>
<dbReference type="PANTHER" id="PTHR48078">
    <property type="entry name" value="THREONINE DEHYDRATASE, MITOCHONDRIAL-RELATED"/>
    <property type="match status" value="1"/>
</dbReference>
<evidence type="ECO:0000256" key="3">
    <source>
        <dbReference type="ARBA" id="ARBA00023239"/>
    </source>
</evidence>
<evidence type="ECO:0000259" key="4">
    <source>
        <dbReference type="Pfam" id="PF00291"/>
    </source>
</evidence>
<dbReference type="InterPro" id="IPR050147">
    <property type="entry name" value="Ser/Thr_Dehydratase"/>
</dbReference>
<evidence type="ECO:0000256" key="2">
    <source>
        <dbReference type="ARBA" id="ARBA00022898"/>
    </source>
</evidence>
<dbReference type="InterPro" id="IPR001926">
    <property type="entry name" value="TrpB-like_PALP"/>
</dbReference>
<comment type="caution">
    <text evidence="5">The sequence shown here is derived from an EMBL/GenBank/DDBJ whole genome shotgun (WGS) entry which is preliminary data.</text>
</comment>